<name>A0ABX5FX67_9BACL</name>
<keyword evidence="2" id="KW-1185">Reference proteome</keyword>
<dbReference type="GeneID" id="95748935"/>
<comment type="caution">
    <text evidence="1">The sequence shown here is derived from an EMBL/GenBank/DDBJ whole genome shotgun (WGS) entry which is preliminary data.</text>
</comment>
<dbReference type="RefSeq" id="WP_069845525.1">
    <property type="nucleotide sequence ID" value="NZ_JARMEW010000035.1"/>
</dbReference>
<reference evidence="1 2" key="1">
    <citation type="submission" date="2018-03" db="EMBL/GenBank/DDBJ databases">
        <title>Brevisbacillus phylogenomics.</title>
        <authorList>
            <person name="Dunlap C."/>
        </authorList>
    </citation>
    <scope>NUCLEOTIDE SEQUENCE [LARGE SCALE GENOMIC DNA]</scope>
    <source>
        <strain evidence="1 2">NRRL B-41110</strain>
    </source>
</reference>
<sequence>MNKKLFKSGNLLVVLPLLFALLIPASFFLDPLPAQRNEFDWKLQAGSANGIVSKTPIDVASGLFYNGRPLRNALVKVTYFDNNQNVSIVMQPYEDGYEGIIFFQESGKYTLRFTVEKGNIIGSEDWEIDVKE</sequence>
<dbReference type="EMBL" id="PXZO01000001">
    <property type="protein sequence ID" value="PSK15400.1"/>
    <property type="molecule type" value="Genomic_DNA"/>
</dbReference>
<organism evidence="1 2">
    <name type="scientific">Brevibacillus porteri</name>
    <dbReference type="NCBI Taxonomy" id="2126350"/>
    <lineage>
        <taxon>Bacteria</taxon>
        <taxon>Bacillati</taxon>
        <taxon>Bacillota</taxon>
        <taxon>Bacilli</taxon>
        <taxon>Bacillales</taxon>
        <taxon>Paenibacillaceae</taxon>
        <taxon>Brevibacillus</taxon>
    </lineage>
</organism>
<gene>
    <name evidence="1" type="ORF">C7R92_02085</name>
</gene>
<evidence type="ECO:0000313" key="1">
    <source>
        <dbReference type="EMBL" id="PSK15400.1"/>
    </source>
</evidence>
<protein>
    <recommendedName>
        <fullName evidence="3">Carboxypeptidase regulatory-like domain-containing protein</fullName>
    </recommendedName>
</protein>
<accession>A0ABX5FX67</accession>
<proteinExistence type="predicted"/>
<dbReference type="Proteomes" id="UP000241645">
    <property type="component" value="Unassembled WGS sequence"/>
</dbReference>
<evidence type="ECO:0000313" key="2">
    <source>
        <dbReference type="Proteomes" id="UP000241645"/>
    </source>
</evidence>
<evidence type="ECO:0008006" key="3">
    <source>
        <dbReference type="Google" id="ProtNLM"/>
    </source>
</evidence>